<feature type="domain" description="Ig-like" evidence="5">
    <location>
        <begin position="147"/>
        <end position="217"/>
    </location>
</feature>
<accession>A0ABN7AM73</accession>
<dbReference type="InterPro" id="IPR036179">
    <property type="entry name" value="Ig-like_dom_sf"/>
</dbReference>
<evidence type="ECO:0000256" key="4">
    <source>
        <dbReference type="SAM" id="MobiDB-lite"/>
    </source>
</evidence>
<feature type="region of interest" description="Disordered" evidence="4">
    <location>
        <begin position="246"/>
        <end position="287"/>
    </location>
</feature>
<dbReference type="SUPFAM" id="SSF48726">
    <property type="entry name" value="Immunoglobulin"/>
    <property type="match status" value="2"/>
</dbReference>
<dbReference type="Gene3D" id="2.60.40.10">
    <property type="entry name" value="Immunoglobulins"/>
    <property type="match status" value="2"/>
</dbReference>
<sequence length="326" mass="36369">MGDKTTPVRAKGGSKVCLLLFLVPGGGHFHGLRHVRALVPVAVREGDDAVLRCLFDLNGDALYSVKWYKGSRELFRYMPREIPSVKVFPVNGLYDLVIEKSKSNGTHLFLKKVTINLSGRYSCEVSADAPSFRTAFASGDMNIVVVPSSFPVIQGMKPRYKLGDTLEVQCVSKSSRPAANLSWSLNGKMLDSEYVKQTNVKKDSENGLETSISTLMLVLHHHHFVGGRIKVKCTASVHNIYWKTTENSAEEEKPKDAEPSTYRSKDAVQPSNVPKKDDDSESMASRADHSHRLSHVVFERLKNTGFRIPSIVQLICLYILRYNIIS</sequence>
<protein>
    <recommendedName>
        <fullName evidence="5">Ig-like domain-containing protein</fullName>
    </recommendedName>
</protein>
<dbReference type="EMBL" id="AP028912">
    <property type="protein sequence ID" value="BES93341.1"/>
    <property type="molecule type" value="Genomic_DNA"/>
</dbReference>
<name>A0ABN7AM73_9HEMI</name>
<dbReference type="Proteomes" id="UP001307889">
    <property type="component" value="Chromosome 4"/>
</dbReference>
<dbReference type="Pfam" id="PF13895">
    <property type="entry name" value="Ig_2"/>
    <property type="match status" value="1"/>
</dbReference>
<dbReference type="InterPro" id="IPR013162">
    <property type="entry name" value="CD80_C2-set"/>
</dbReference>
<reference evidence="6 7" key="1">
    <citation type="submission" date="2023-09" db="EMBL/GenBank/DDBJ databases">
        <title>Nesidiocoris tenuis whole genome shotgun sequence.</title>
        <authorList>
            <person name="Shibata T."/>
            <person name="Shimoda M."/>
            <person name="Kobayashi T."/>
            <person name="Uehara T."/>
        </authorList>
    </citation>
    <scope>NUCLEOTIDE SEQUENCE [LARGE SCALE GENOMIC DNA]</scope>
    <source>
        <strain evidence="6 7">Japan</strain>
    </source>
</reference>
<keyword evidence="7" id="KW-1185">Reference proteome</keyword>
<evidence type="ECO:0000313" key="6">
    <source>
        <dbReference type="EMBL" id="BES93341.1"/>
    </source>
</evidence>
<dbReference type="InterPro" id="IPR003599">
    <property type="entry name" value="Ig_sub"/>
</dbReference>
<dbReference type="PANTHER" id="PTHR21261:SF8">
    <property type="entry name" value="BEATEN PATH IA, ISOFORM B-RELATED"/>
    <property type="match status" value="1"/>
</dbReference>
<evidence type="ECO:0000259" key="5">
    <source>
        <dbReference type="PROSITE" id="PS50835"/>
    </source>
</evidence>
<gene>
    <name evidence="6" type="ORF">NTJ_06150</name>
</gene>
<feature type="domain" description="Ig-like" evidence="5">
    <location>
        <begin position="24"/>
        <end position="133"/>
    </location>
</feature>
<evidence type="ECO:0000256" key="3">
    <source>
        <dbReference type="ARBA" id="ARBA00023157"/>
    </source>
</evidence>
<evidence type="ECO:0000313" key="7">
    <source>
        <dbReference type="Proteomes" id="UP001307889"/>
    </source>
</evidence>
<dbReference type="PROSITE" id="PS50835">
    <property type="entry name" value="IG_LIKE"/>
    <property type="match status" value="2"/>
</dbReference>
<proteinExistence type="predicted"/>
<comment type="subcellular location">
    <subcellularLocation>
        <location evidence="1">Membrane</location>
        <topology evidence="1">Single-pass membrane protein</topology>
    </subcellularLocation>
</comment>
<dbReference type="SMART" id="SM00409">
    <property type="entry name" value="IG"/>
    <property type="match status" value="1"/>
</dbReference>
<dbReference type="InterPro" id="IPR013783">
    <property type="entry name" value="Ig-like_fold"/>
</dbReference>
<feature type="compositionally biased region" description="Basic and acidic residues" evidence="4">
    <location>
        <begin position="250"/>
        <end position="266"/>
    </location>
</feature>
<dbReference type="PANTHER" id="PTHR21261">
    <property type="entry name" value="BEAT PROTEIN"/>
    <property type="match status" value="1"/>
</dbReference>
<evidence type="ECO:0000256" key="1">
    <source>
        <dbReference type="ARBA" id="ARBA00004167"/>
    </source>
</evidence>
<dbReference type="Pfam" id="PF08205">
    <property type="entry name" value="C2-set_2"/>
    <property type="match status" value="1"/>
</dbReference>
<keyword evidence="3" id="KW-1015">Disulfide bond</keyword>
<keyword evidence="2" id="KW-0472">Membrane</keyword>
<organism evidence="6 7">
    <name type="scientific">Nesidiocoris tenuis</name>
    <dbReference type="NCBI Taxonomy" id="355587"/>
    <lineage>
        <taxon>Eukaryota</taxon>
        <taxon>Metazoa</taxon>
        <taxon>Ecdysozoa</taxon>
        <taxon>Arthropoda</taxon>
        <taxon>Hexapoda</taxon>
        <taxon>Insecta</taxon>
        <taxon>Pterygota</taxon>
        <taxon>Neoptera</taxon>
        <taxon>Paraneoptera</taxon>
        <taxon>Hemiptera</taxon>
        <taxon>Heteroptera</taxon>
        <taxon>Panheteroptera</taxon>
        <taxon>Cimicomorpha</taxon>
        <taxon>Miridae</taxon>
        <taxon>Dicyphina</taxon>
        <taxon>Nesidiocoris</taxon>
    </lineage>
</organism>
<dbReference type="InterPro" id="IPR007110">
    <property type="entry name" value="Ig-like_dom"/>
</dbReference>
<evidence type="ECO:0000256" key="2">
    <source>
        <dbReference type="ARBA" id="ARBA00023136"/>
    </source>
</evidence>